<evidence type="ECO:0000313" key="2">
    <source>
        <dbReference type="Ensembl" id="ENSSMAP00000040577.1"/>
    </source>
</evidence>
<feature type="compositionally biased region" description="Acidic residues" evidence="1">
    <location>
        <begin position="178"/>
        <end position="187"/>
    </location>
</feature>
<evidence type="ECO:0008006" key="4">
    <source>
        <dbReference type="Google" id="ProtNLM"/>
    </source>
</evidence>
<reference evidence="2" key="2">
    <citation type="submission" date="2025-08" db="UniProtKB">
        <authorList>
            <consortium name="Ensembl"/>
        </authorList>
    </citation>
    <scope>IDENTIFICATION</scope>
</reference>
<dbReference type="GeneTree" id="ENSGT00940000173140"/>
<reference evidence="2" key="1">
    <citation type="submission" date="2023-05" db="EMBL/GenBank/DDBJ databases">
        <title>High-quality long-read genome of Scophthalmus maximus.</title>
        <authorList>
            <person name="Lien S."/>
            <person name="Martinez P."/>
        </authorList>
    </citation>
    <scope>NUCLEOTIDE SEQUENCE [LARGE SCALE GENOMIC DNA]</scope>
</reference>
<organism evidence="2 3">
    <name type="scientific">Scophthalmus maximus</name>
    <name type="common">Turbot</name>
    <name type="synonym">Psetta maxima</name>
    <dbReference type="NCBI Taxonomy" id="52904"/>
    <lineage>
        <taxon>Eukaryota</taxon>
        <taxon>Metazoa</taxon>
        <taxon>Chordata</taxon>
        <taxon>Craniata</taxon>
        <taxon>Vertebrata</taxon>
        <taxon>Euteleostomi</taxon>
        <taxon>Actinopterygii</taxon>
        <taxon>Neopterygii</taxon>
        <taxon>Teleostei</taxon>
        <taxon>Neoteleostei</taxon>
        <taxon>Acanthomorphata</taxon>
        <taxon>Carangaria</taxon>
        <taxon>Pleuronectiformes</taxon>
        <taxon>Pleuronectoidei</taxon>
        <taxon>Scophthalmidae</taxon>
        <taxon>Scophthalmus</taxon>
    </lineage>
</organism>
<sequence length="231" mass="25506">MENKEIPVLPGAVPRKLPPLTSECAGESVADRFTHNGGCVQKLCHSEEKIQCTHLKCFCFTVSGSGLLQQDSTVQERQKSSEILEELLNQGIIPVGQTRGGSSGAGEAYSIMVDVVRRRPPARLESLRAKKEQSLPSREEIEEKIRLAEERRKVQCVCVCVFEHICVLSLCLPLTDGDDDDEEGDEVELSKGDEVQSGPLLTASGELESDPSFQHAEDKEEKFRIITETSH</sequence>
<dbReference type="Ensembl" id="ENSSMAT00000068792.1">
    <property type="protein sequence ID" value="ENSSMAP00000040577.1"/>
    <property type="gene ID" value="ENSSMAG00000031989.1"/>
</dbReference>
<evidence type="ECO:0000313" key="3">
    <source>
        <dbReference type="Proteomes" id="UP000694558"/>
    </source>
</evidence>
<dbReference type="AlphaFoldDB" id="A0A8D3BZW9"/>
<accession>A0A8D3BZW9</accession>
<dbReference type="Proteomes" id="UP000694558">
    <property type="component" value="Chromosome 22"/>
</dbReference>
<feature type="compositionally biased region" description="Basic and acidic residues" evidence="1">
    <location>
        <begin position="215"/>
        <end position="231"/>
    </location>
</feature>
<feature type="region of interest" description="Disordered" evidence="1">
    <location>
        <begin position="178"/>
        <end position="231"/>
    </location>
</feature>
<evidence type="ECO:0000256" key="1">
    <source>
        <dbReference type="SAM" id="MobiDB-lite"/>
    </source>
</evidence>
<protein>
    <recommendedName>
        <fullName evidence="4">Stathmin domain-containing protein 1</fullName>
    </recommendedName>
</protein>
<proteinExistence type="predicted"/>
<name>A0A8D3BZW9_SCOMX</name>